<evidence type="ECO:0000313" key="2">
    <source>
        <dbReference type="EMBL" id="EME98031.1"/>
    </source>
</evidence>
<evidence type="ECO:0000313" key="3">
    <source>
        <dbReference type="Proteomes" id="UP000011740"/>
    </source>
</evidence>
<feature type="transmembrane region" description="Helical" evidence="1">
    <location>
        <begin position="160"/>
        <end position="176"/>
    </location>
</feature>
<feature type="transmembrane region" description="Helical" evidence="1">
    <location>
        <begin position="266"/>
        <end position="287"/>
    </location>
</feature>
<feature type="transmembrane region" description="Helical" evidence="1">
    <location>
        <begin position="338"/>
        <end position="356"/>
    </location>
</feature>
<reference evidence="2 3" key="1">
    <citation type="journal article" date="2013" name="Genome Announc.">
        <title>Whole-Genome Shotgun Assembly and Analysis of the Genome of Streptomyces mobaraensis DSM 40847, a Strain for Industrial Production of Microbial Transglutaminase.</title>
        <authorList>
            <person name="Yang H."/>
            <person name="He T."/>
            <person name="Wu W."/>
            <person name="Zhu W."/>
            <person name="Lu B."/>
            <person name="Sun W."/>
        </authorList>
    </citation>
    <scope>NUCLEOTIDE SEQUENCE [LARGE SCALE GENOMIC DNA]</scope>
    <source>
        <strain evidence="2 3">DSM 40847</strain>
    </source>
</reference>
<feature type="transmembrane region" description="Helical" evidence="1">
    <location>
        <begin position="206"/>
        <end position="226"/>
    </location>
</feature>
<dbReference type="EMBL" id="AORZ01000092">
    <property type="protein sequence ID" value="EME98031.1"/>
    <property type="molecule type" value="Genomic_DNA"/>
</dbReference>
<sequence length="460" mass="49675">MLCVIPLVLLAYAAWAARWVRPGGDDWCFLPVVRDGGLSAMVDKFYFKDNGRVVNAVLVWAYARFGVAGQQWFAPASGVLTLLLLWAFCAAALPATERRLPRGTALFVAATVTAVFLFGSLNTYKTFYWPAASVSHTLPPVFACAAIVPLLRATSLRGRALALCTAGTTGAALGMLSEETTVVALVALGCTVVISGRAIHATRRSFVRLWCAVAITGLVIGMLILYTSPGALHRRQTKNASIMLAPASLWESGYAFTYITLRCLTAWPYLAAFAGGLILGCLLVRASPERVTRAKNEALLIRSCVVVLLVAGYACTVIAYPAFRTGVMTSTRLWNDYLLLYVLFLVYAGALAACAWHRRGRKVATALAAGTAVYAVVCLGLAASLAVLDSDMAARARAWDQQDTRMRSQAAAGVPVLAYRRLPIRKMTEPFGQDGRKTWPAQCIARYYRVQDITNATGKP</sequence>
<accession>M3C242</accession>
<dbReference type="AlphaFoldDB" id="M3C242"/>
<keyword evidence="1" id="KW-0472">Membrane</keyword>
<comment type="caution">
    <text evidence="2">The sequence shown here is derived from an EMBL/GenBank/DDBJ whole genome shotgun (WGS) entry which is preliminary data.</text>
</comment>
<dbReference type="STRING" id="1223523.H340_23568"/>
<dbReference type="InterPro" id="IPR045691">
    <property type="entry name" value="DUF6056"/>
</dbReference>
<protein>
    <submittedName>
        <fullName evidence="2">Uncharacterized protein</fullName>
    </submittedName>
</protein>
<organism evidence="2 3">
    <name type="scientific">Streptomyces mobaraensis (strain ATCC 29032 / DSM 40847 / JCM 4168 / NBRC 13819 / NCIMB 11159 / IPCR 16-22)</name>
    <dbReference type="NCBI Taxonomy" id="1223523"/>
    <lineage>
        <taxon>Bacteria</taxon>
        <taxon>Bacillati</taxon>
        <taxon>Actinomycetota</taxon>
        <taxon>Actinomycetes</taxon>
        <taxon>Kitasatosporales</taxon>
        <taxon>Streptomycetaceae</taxon>
        <taxon>Streptomyces</taxon>
    </lineage>
</organism>
<feature type="transmembrane region" description="Helical" evidence="1">
    <location>
        <begin position="299"/>
        <end position="323"/>
    </location>
</feature>
<name>M3C242_STRM1</name>
<feature type="transmembrane region" description="Helical" evidence="1">
    <location>
        <begin position="363"/>
        <end position="388"/>
    </location>
</feature>
<keyword evidence="1" id="KW-1133">Transmembrane helix</keyword>
<feature type="transmembrane region" description="Helical" evidence="1">
    <location>
        <begin position="127"/>
        <end position="148"/>
    </location>
</feature>
<keyword evidence="1" id="KW-0812">Transmembrane</keyword>
<dbReference type="Pfam" id="PF19528">
    <property type="entry name" value="DUF6056"/>
    <property type="match status" value="1"/>
</dbReference>
<dbReference type="Proteomes" id="UP000011740">
    <property type="component" value="Unassembled WGS sequence"/>
</dbReference>
<proteinExistence type="predicted"/>
<feature type="transmembrane region" description="Helical" evidence="1">
    <location>
        <begin position="72"/>
        <end position="93"/>
    </location>
</feature>
<dbReference type="eggNOG" id="ENOG502ZANA">
    <property type="taxonomic scope" value="Bacteria"/>
</dbReference>
<feature type="transmembrane region" description="Helical" evidence="1">
    <location>
        <begin position="105"/>
        <end position="121"/>
    </location>
</feature>
<evidence type="ECO:0000256" key="1">
    <source>
        <dbReference type="SAM" id="Phobius"/>
    </source>
</evidence>
<feature type="transmembrane region" description="Helical" evidence="1">
    <location>
        <begin position="182"/>
        <end position="199"/>
    </location>
</feature>
<gene>
    <name evidence="2" type="ORF">H340_23568</name>
</gene>